<keyword evidence="3" id="KW-1185">Reference proteome</keyword>
<feature type="domain" description="T6SS Phospholipase effector Tle1-like catalytic" evidence="1">
    <location>
        <begin position="124"/>
        <end position="284"/>
    </location>
</feature>
<evidence type="ECO:0000313" key="2">
    <source>
        <dbReference type="EMBL" id="GKT49843.1"/>
    </source>
</evidence>
<dbReference type="PANTHER" id="PTHR33840:SF1">
    <property type="entry name" value="TLE1 PHOSPHOLIPASE DOMAIN-CONTAINING PROTEIN"/>
    <property type="match status" value="1"/>
</dbReference>
<organism evidence="2 3">
    <name type="scientific">Colletotrichum spaethianum</name>
    <dbReference type="NCBI Taxonomy" id="700344"/>
    <lineage>
        <taxon>Eukaryota</taxon>
        <taxon>Fungi</taxon>
        <taxon>Dikarya</taxon>
        <taxon>Ascomycota</taxon>
        <taxon>Pezizomycotina</taxon>
        <taxon>Sordariomycetes</taxon>
        <taxon>Hypocreomycetidae</taxon>
        <taxon>Glomerellales</taxon>
        <taxon>Glomerellaceae</taxon>
        <taxon>Colletotrichum</taxon>
        <taxon>Colletotrichum spaethianum species complex</taxon>
    </lineage>
</organism>
<dbReference type="Pfam" id="PF09994">
    <property type="entry name" value="T6SS_Tle1-like_cat"/>
    <property type="match status" value="1"/>
</dbReference>
<protein>
    <recommendedName>
        <fullName evidence="1">T6SS Phospholipase effector Tle1-like catalytic domain-containing protein</fullName>
    </recommendedName>
</protein>
<dbReference type="GeneID" id="73330826"/>
<gene>
    <name evidence="2" type="ORF">ColSpa_10024</name>
</gene>
<accession>A0AA37PCR9</accession>
<proteinExistence type="predicted"/>
<dbReference type="RefSeq" id="XP_049132193.1">
    <property type="nucleotide sequence ID" value="XM_049276236.1"/>
</dbReference>
<sequence>MVCTLGFLNRTGLGYLSQIYKDYQSFTEWTDNGKFNNKRHLLGFNVEQLKMTREKSFTAKIIEIEKQLENEHNLTEDEVWHLDQELVKILKNRDDALSQENLEMGLEEDKKRVFENMKKEDGTMAIPRMAKAYREQLQKVQKGELPDSMEPKVVEGGVKANGEDLSDSTKYMAVEGRVKAIGVWDTVGSLGIPKMPWDLWKGRRSVDELRFTSLNIHPNVEHAFHGLALDEWRTAFAPTLWRRKEHNNVTKLRQVWFPGCHSNVGGGSNSQQISKIALAWMADQLSSVGVEFSKTEMKRIFSTLSHGDELRPWGLGKITSPESLATTLPDRVWSTLTLPYRAYIRDLTESSIRTPGLYRNDKESRRLTNTDEWVHPSVRIRYLYHGLGLDDEDEWRCKALSGRGWQLKLVEKAPDAKDIRQGRDINVLDQYKTIGGSVTAVHDQYPKSHDESETLVRTEHPPEADLKQLAVPKSTWTWVNSEFSEARPLKEEHIGMWERMYIEINEKLVSAKVKSQHGRETTPTPIDRLRGLATLGTAKWIMETSLATIFGAAPQKLFPEKYPTHYGYHDFVSWQKGLSPVAESVAPHKLREGEALSSPLNDGT</sequence>
<evidence type="ECO:0000259" key="1">
    <source>
        <dbReference type="Pfam" id="PF09994"/>
    </source>
</evidence>
<reference evidence="2 3" key="1">
    <citation type="submission" date="2022-03" db="EMBL/GenBank/DDBJ databases">
        <title>Genome data of Colletotrichum spp.</title>
        <authorList>
            <person name="Utami Y.D."/>
            <person name="Hiruma K."/>
        </authorList>
    </citation>
    <scope>NUCLEOTIDE SEQUENCE [LARGE SCALE GENOMIC DNA]</scope>
    <source>
        <strain evidence="2 3">MAFF 239500</strain>
    </source>
</reference>
<comment type="caution">
    <text evidence="2">The sequence shown here is derived from an EMBL/GenBank/DDBJ whole genome shotgun (WGS) entry which is preliminary data.</text>
</comment>
<dbReference type="AlphaFoldDB" id="A0AA37PCR9"/>
<name>A0AA37PCR9_9PEZI</name>
<dbReference type="Proteomes" id="UP001055115">
    <property type="component" value="Unassembled WGS sequence"/>
</dbReference>
<dbReference type="InterPro" id="IPR018712">
    <property type="entry name" value="Tle1-like_cat"/>
</dbReference>
<dbReference type="EMBL" id="BQXU01000032">
    <property type="protein sequence ID" value="GKT49843.1"/>
    <property type="molecule type" value="Genomic_DNA"/>
</dbReference>
<evidence type="ECO:0000313" key="3">
    <source>
        <dbReference type="Proteomes" id="UP001055115"/>
    </source>
</evidence>
<dbReference type="PANTHER" id="PTHR33840">
    <property type="match status" value="1"/>
</dbReference>